<dbReference type="EMBL" id="HBEG01047641">
    <property type="protein sequence ID" value="CAD8385322.1"/>
    <property type="molecule type" value="Transcribed_RNA"/>
</dbReference>
<name>A0A7S0B738_9DINO</name>
<evidence type="ECO:0000256" key="1">
    <source>
        <dbReference type="SAM" id="MobiDB-lite"/>
    </source>
</evidence>
<evidence type="ECO:0000256" key="2">
    <source>
        <dbReference type="SAM" id="SignalP"/>
    </source>
</evidence>
<reference evidence="3" key="1">
    <citation type="submission" date="2021-01" db="EMBL/GenBank/DDBJ databases">
        <authorList>
            <person name="Corre E."/>
            <person name="Pelletier E."/>
            <person name="Niang G."/>
            <person name="Scheremetjew M."/>
            <person name="Finn R."/>
            <person name="Kale V."/>
            <person name="Holt S."/>
            <person name="Cochrane G."/>
            <person name="Meng A."/>
            <person name="Brown T."/>
            <person name="Cohen L."/>
        </authorList>
    </citation>
    <scope>NUCLEOTIDE SEQUENCE</scope>
    <source>
        <strain evidence="3">Pbaha01</strain>
    </source>
</reference>
<feature type="compositionally biased region" description="Basic and acidic residues" evidence="1">
    <location>
        <begin position="294"/>
        <end position="319"/>
    </location>
</feature>
<feature type="signal peptide" evidence="2">
    <location>
        <begin position="1"/>
        <end position="23"/>
    </location>
</feature>
<gene>
    <name evidence="3" type="ORF">PBAH0796_LOCUS29010</name>
</gene>
<feature type="compositionally biased region" description="Basic and acidic residues" evidence="1">
    <location>
        <begin position="218"/>
        <end position="231"/>
    </location>
</feature>
<protein>
    <submittedName>
        <fullName evidence="3">Uncharacterized protein</fullName>
    </submittedName>
</protein>
<feature type="region of interest" description="Disordered" evidence="1">
    <location>
        <begin position="213"/>
        <end position="261"/>
    </location>
</feature>
<evidence type="ECO:0000313" key="3">
    <source>
        <dbReference type="EMBL" id="CAD8385322.1"/>
    </source>
</evidence>
<feature type="compositionally biased region" description="Acidic residues" evidence="1">
    <location>
        <begin position="320"/>
        <end position="329"/>
    </location>
</feature>
<accession>A0A7S0B738</accession>
<proteinExistence type="predicted"/>
<feature type="compositionally biased region" description="Acidic residues" evidence="1">
    <location>
        <begin position="232"/>
        <end position="247"/>
    </location>
</feature>
<sequence>MAPRGRSLVIAAAGLVGRGQGLALVPDSDCQENRKGSVSLRPVIDPITLSVYLDVPHANPTAIRRSSSTSLIAPIPLAVKLLPVGLGTGAVARGVLARLQRGKEEPNEAYDRNVAPEVLPAGAKTSARQAEGPPKHLKVSIAMLVGLTSSVALRRAMRGRPTRAAAAAPAKVVASAVPAEAAPEAKQGPLVDRQAFGEAFGTVAAGLNTQALSETGDEEPHPELEPGRAEESEQEQLQDASDQESMDDGLQPGNKGYVSRRRASYEAKLQVESKTGSRCANNVQFVRTASWEKRQPSERKTTDLHRVEFHRMSTEPLKEDEADAEEAPNDYETSFSSFAGTGGQTPWFRIDTER</sequence>
<feature type="chain" id="PRO_5031024098" evidence="2">
    <location>
        <begin position="24"/>
        <end position="354"/>
    </location>
</feature>
<dbReference type="AlphaFoldDB" id="A0A7S0B738"/>
<organism evidence="3">
    <name type="scientific">Pyrodinium bahamense</name>
    <dbReference type="NCBI Taxonomy" id="73915"/>
    <lineage>
        <taxon>Eukaryota</taxon>
        <taxon>Sar</taxon>
        <taxon>Alveolata</taxon>
        <taxon>Dinophyceae</taxon>
        <taxon>Gonyaulacales</taxon>
        <taxon>Pyrocystaceae</taxon>
        <taxon>Pyrodinium</taxon>
    </lineage>
</organism>
<keyword evidence="2" id="KW-0732">Signal</keyword>
<feature type="region of interest" description="Disordered" evidence="1">
    <location>
        <begin position="294"/>
        <end position="354"/>
    </location>
</feature>